<protein>
    <submittedName>
        <fullName evidence="3">Polyketide cyclase</fullName>
    </submittedName>
</protein>
<dbReference type="EMBL" id="WBKB01000007">
    <property type="protein sequence ID" value="KAB1641915.1"/>
    <property type="molecule type" value="Genomic_DNA"/>
</dbReference>
<evidence type="ECO:0000256" key="1">
    <source>
        <dbReference type="ARBA" id="ARBA00006817"/>
    </source>
</evidence>
<comment type="caution">
    <text evidence="3">The sequence shown here is derived from an EMBL/GenBank/DDBJ whole genome shotgun (WGS) entry which is preliminary data.</text>
</comment>
<dbReference type="InterPro" id="IPR023393">
    <property type="entry name" value="START-like_dom_sf"/>
</dbReference>
<dbReference type="RefSeq" id="WP_158052866.1">
    <property type="nucleotide sequence ID" value="NZ_WBKB01000007.1"/>
</dbReference>
<evidence type="ECO:0000259" key="2">
    <source>
        <dbReference type="Pfam" id="PF08327"/>
    </source>
</evidence>
<gene>
    <name evidence="3" type="ORF">F8O05_11375</name>
</gene>
<evidence type="ECO:0000313" key="4">
    <source>
        <dbReference type="Proteomes" id="UP000433493"/>
    </source>
</evidence>
<dbReference type="Pfam" id="PF08327">
    <property type="entry name" value="AHSA1"/>
    <property type="match status" value="1"/>
</dbReference>
<comment type="similarity">
    <text evidence="1">Belongs to the AHA1 family.</text>
</comment>
<dbReference type="InterPro" id="IPR013538">
    <property type="entry name" value="ASHA1/2-like_C"/>
</dbReference>
<dbReference type="AlphaFoldDB" id="A0A7J5B9W8"/>
<dbReference type="SUPFAM" id="SSF55961">
    <property type="entry name" value="Bet v1-like"/>
    <property type="match status" value="1"/>
</dbReference>
<dbReference type="Gene3D" id="3.30.530.20">
    <property type="match status" value="1"/>
</dbReference>
<evidence type="ECO:0000313" key="3">
    <source>
        <dbReference type="EMBL" id="KAB1641915.1"/>
    </source>
</evidence>
<reference evidence="3 4" key="1">
    <citation type="submission" date="2019-09" db="EMBL/GenBank/DDBJ databases">
        <title>Phylogeny of genus Pseudoclavibacter and closely related genus.</title>
        <authorList>
            <person name="Li Y."/>
        </authorList>
    </citation>
    <scope>NUCLEOTIDE SEQUENCE [LARGE SCALE GENOMIC DNA]</scope>
    <source>
        <strain evidence="3 4">KCTC 13959</strain>
    </source>
</reference>
<organism evidence="3 4">
    <name type="scientific">Gulosibacter chungangensis</name>
    <dbReference type="NCBI Taxonomy" id="979746"/>
    <lineage>
        <taxon>Bacteria</taxon>
        <taxon>Bacillati</taxon>
        <taxon>Actinomycetota</taxon>
        <taxon>Actinomycetes</taxon>
        <taxon>Micrococcales</taxon>
        <taxon>Microbacteriaceae</taxon>
        <taxon>Gulosibacter</taxon>
    </lineage>
</organism>
<dbReference type="Proteomes" id="UP000433493">
    <property type="component" value="Unassembled WGS sequence"/>
</dbReference>
<proteinExistence type="inferred from homology"/>
<feature type="domain" description="Activator of Hsp90 ATPase homologue 1/2-like C-terminal" evidence="2">
    <location>
        <begin position="40"/>
        <end position="150"/>
    </location>
</feature>
<keyword evidence="4" id="KW-1185">Reference proteome</keyword>
<sequence length="212" mass="22543">MSIDPQVSAHAIRELRNGERDGSATKIASIRITLPTGQTDLWGAITSGDRIPDWFLPIEGDLELGGSFQTEGNAGGKILACNAPNSFASTWEFGGQLSWIRVDLSRGEDGTELLLTHEAPIGDGEFWKQYGPGATGVGWELAFLALSVYVDQTTVLDPTDVGLWSQSAEAHPYVQNVAAAWADAAIADGEDPEIARAAAANTYAFYTGAAQE</sequence>
<accession>A0A7J5B9W8</accession>
<name>A0A7J5B9W8_9MICO</name>
<dbReference type="OrthoDB" id="8117292at2"/>